<dbReference type="Proteomes" id="UP001152797">
    <property type="component" value="Unassembled WGS sequence"/>
</dbReference>
<evidence type="ECO:0000313" key="4">
    <source>
        <dbReference type="Proteomes" id="UP001152797"/>
    </source>
</evidence>
<protein>
    <recommendedName>
        <fullName evidence="5">Reverse transcriptase domain-containing protein</fullName>
    </recommendedName>
</protein>
<comment type="caution">
    <text evidence="2">The sequence shown here is derived from an EMBL/GenBank/DDBJ whole genome shotgun (WGS) entry which is preliminary data.</text>
</comment>
<feature type="region of interest" description="Disordered" evidence="1">
    <location>
        <begin position="56"/>
        <end position="75"/>
    </location>
</feature>
<evidence type="ECO:0000313" key="3">
    <source>
        <dbReference type="EMBL" id="CAL1130086.1"/>
    </source>
</evidence>
<accession>A0A9P1BNT5</accession>
<evidence type="ECO:0000256" key="1">
    <source>
        <dbReference type="SAM" id="MobiDB-lite"/>
    </source>
</evidence>
<dbReference type="EMBL" id="CAMXCT010000291">
    <property type="protein sequence ID" value="CAI3976711.1"/>
    <property type="molecule type" value="Genomic_DNA"/>
</dbReference>
<evidence type="ECO:0008006" key="5">
    <source>
        <dbReference type="Google" id="ProtNLM"/>
    </source>
</evidence>
<gene>
    <name evidence="2" type="ORF">C1SCF055_LOCUS4907</name>
</gene>
<dbReference type="EMBL" id="CAMXCT030000291">
    <property type="protein sequence ID" value="CAL4764023.1"/>
    <property type="molecule type" value="Genomic_DNA"/>
</dbReference>
<keyword evidence="4" id="KW-1185">Reference proteome</keyword>
<sequence>MTCEELPKDDCISTHFFQTLGACERRLCVWSAPWTCALDSTQACLDCNWPCGRKATTSTTTTSTTSTSTTSTTSTTTTTFTTTVISHELGGVFGAETAGPSGSSNDDGNGYYVHGEAEKSGVAAARVKAARDFSAVEMVEAGSSPVALSIIFAERGTGTELKPNESLVSAMIRQKKRLQQGAVQTKLTVAGINAGRSEEKATQALTDARQSDMKRVFSNMGLAVEKTGEFRDQLSITIEKTSAARQRTRLPRTTILVALMLIFHIRRVGQAPDGRASWSPDVHVTVCPGSTQEVPVGCFEFCARTDVRSMSLTCDQLSESQCSSGNFYQTDVAGHRSYEDECQVDDSFVCNATLPICRVPLLNTSTSPPVLPTVSDPDTTTFSAASATTASDGDDTVEAVIESVEAAARECLASGSTDKEIWRIFQLASSSSGSEPVPMADRPRPADRVGSFMRVEWLHLGWFCTHILRSVVDTDQTKQLIGSLASEVQTLQLELHRAHRLLDKYADTVEVAERTGTIHGWITPTSLGKKEGRWISLSPDYDLETIDLNARQHIVLGRRSPFPAHLLPEIYAFDVIPRGDLESYRRRAATMAVVLGDEDMQEIQSQSWVFSDPQSSRLGTEVRPDALANAVFMGNRGLVEVDGAIEGIEEIPSTDVSGFADKMKGTQGELRTIGTHIDSQGKRFIALSDAFPLMRQSELPDWTFEGPRATQEMLSSVLQGTADLTSYHLQWIQHSGVNQKSSISHEHKCLIECLRLAICRDQLDVTNLMSMELLTRRIIQLELAVSCNPSSPEFGGLDLLMEAPISVGGAASVRAVDTWLTARLKEQADIQKQTRLYREEQAMKYKDKTGGGMLRSKFRSHGDPFPLCQTFVQSVAEDSGVFFPQRASWSACALNTLALHGSNSSFAKSLRSSPPVRSQVHLAQKVRDCLIEAGEPPGDLSGQSALSAMAGSKSLYEEPDEPLAYGIEADVNDCFYNFFSEELASWFGIRFPLTVGQWVKAGWKPTDIYDDSTGLFFKPNDDLVVFPVFRGLCMGWSWSLHFANEAVCHIVSGRIERPLQEIRDRNPAPCVLQGPITGVYVDNISIIARTKPEAAEAAGRVANFFEQADIPLTWTTTEPVSVFTTVGVILDFKAGVIRNKPNRLWRAFAAGRGILRRKRVDVGDSSTSAYALMTTWCTFAEIAHLCKWREVWRFSPMPEVVRHAIESGSRENLIAVLNELTTRKQENGLVPDEIRAVRPFGAGLLTQYAEWLLTAQSDPTSWLRTSPIKSQMRSKQSRRLEVDVSAMVPPIPDSMCQRPRYTLLWRKRWRDASAHINVKEARVALSSLRRTARVGSLHGKIKITLTDNIAALCSFERGRSSSVALNRVCRQASALQFAASLRWRLRHVETARNPSDHDSRFDSAKARSFRKPLVSRNYTGVQPDVATTYSGQPTGNSASSKTPCKSRHAFHGAFLEVFAGTARLSEAVERSGAAVFTPVDISFGSHHDLKRRATQLAILAWLKSGWIRFVHIATPCTVFSRARHNIRNLVRAQEKERTGIELAIFTAELIFTCNRFNILWSLENPWTSRLFEVPVLSELLGRPGVRHLRVDFCRYGEKFKKPTAIFTNCHELDSLQRQCNHQKHEQVLRGSENIKVAGKSVSQPKTKRAGAYPFELCGQWARIIRPLLDCHDVTFHSAVQQWDNELKAAAKTPKVVRRQAQAADTWDFLTNKFHQRVGLPQEIFLFGQHSSQEVGRRRKKQAKTKIPKPETIFAEKFQQGCRAWHPGKAA</sequence>
<dbReference type="EMBL" id="CAMXCT020000291">
    <property type="protein sequence ID" value="CAL1130086.1"/>
    <property type="molecule type" value="Genomic_DNA"/>
</dbReference>
<reference evidence="3" key="2">
    <citation type="submission" date="2024-04" db="EMBL/GenBank/DDBJ databases">
        <authorList>
            <person name="Chen Y."/>
            <person name="Shah S."/>
            <person name="Dougan E. K."/>
            <person name="Thang M."/>
            <person name="Chan C."/>
        </authorList>
    </citation>
    <scope>NUCLEOTIDE SEQUENCE [LARGE SCALE GENOMIC DNA]</scope>
</reference>
<evidence type="ECO:0000313" key="2">
    <source>
        <dbReference type="EMBL" id="CAI3976711.1"/>
    </source>
</evidence>
<organism evidence="2">
    <name type="scientific">Cladocopium goreaui</name>
    <dbReference type="NCBI Taxonomy" id="2562237"/>
    <lineage>
        <taxon>Eukaryota</taxon>
        <taxon>Sar</taxon>
        <taxon>Alveolata</taxon>
        <taxon>Dinophyceae</taxon>
        <taxon>Suessiales</taxon>
        <taxon>Symbiodiniaceae</taxon>
        <taxon>Cladocopium</taxon>
    </lineage>
</organism>
<name>A0A9P1BNT5_9DINO</name>
<proteinExistence type="predicted"/>
<reference evidence="2" key="1">
    <citation type="submission" date="2022-10" db="EMBL/GenBank/DDBJ databases">
        <authorList>
            <person name="Chen Y."/>
            <person name="Dougan E. K."/>
            <person name="Chan C."/>
            <person name="Rhodes N."/>
            <person name="Thang M."/>
        </authorList>
    </citation>
    <scope>NUCLEOTIDE SEQUENCE</scope>
</reference>